<name>A0A1H2HVV5_9GAMM</name>
<evidence type="ECO:0000256" key="1">
    <source>
        <dbReference type="SAM" id="Phobius"/>
    </source>
</evidence>
<dbReference type="Proteomes" id="UP000243063">
    <property type="component" value="Chromosome I"/>
</dbReference>
<keyword evidence="1" id="KW-0812">Transmembrane</keyword>
<evidence type="ECO:0000313" key="3">
    <source>
        <dbReference type="Proteomes" id="UP000243063"/>
    </source>
</evidence>
<sequence>MPAWKWYGLWPGVALALLFNLPLVLGPSRITIYPHSRRLVFSYPGFGSFRRQKVVDLAGFSRVYSQIDSYAARSLHLSGPQGEHLKLASFAQSVRSANRHIEEVAELRKRIASALHIVDGGEA</sequence>
<keyword evidence="1" id="KW-0472">Membrane</keyword>
<accession>A0A1H2HVV5</accession>
<reference evidence="3" key="1">
    <citation type="submission" date="2016-10" db="EMBL/GenBank/DDBJ databases">
        <authorList>
            <person name="Varghese N."/>
            <person name="Submissions S."/>
        </authorList>
    </citation>
    <scope>NUCLEOTIDE SEQUENCE [LARGE SCALE GENOMIC DNA]</scope>
    <source>
        <strain evidence="3">CCTCC 2012022</strain>
    </source>
</reference>
<dbReference type="EMBL" id="LT629780">
    <property type="protein sequence ID" value="SDU36030.1"/>
    <property type="molecule type" value="Genomic_DNA"/>
</dbReference>
<keyword evidence="1" id="KW-1133">Transmembrane helix</keyword>
<evidence type="ECO:0000313" key="2">
    <source>
        <dbReference type="EMBL" id="SDU36030.1"/>
    </source>
</evidence>
<keyword evidence="3" id="KW-1185">Reference proteome</keyword>
<proteinExistence type="predicted"/>
<feature type="transmembrane region" description="Helical" evidence="1">
    <location>
        <begin position="6"/>
        <end position="25"/>
    </location>
</feature>
<gene>
    <name evidence="2" type="ORF">SAMN05216580_2560</name>
</gene>
<organism evidence="2 3">
    <name type="scientific">Geopseudomonas guangdongensis</name>
    <dbReference type="NCBI Taxonomy" id="1245526"/>
    <lineage>
        <taxon>Bacteria</taxon>
        <taxon>Pseudomonadati</taxon>
        <taxon>Pseudomonadota</taxon>
        <taxon>Gammaproteobacteria</taxon>
        <taxon>Pseudomonadales</taxon>
        <taxon>Pseudomonadaceae</taxon>
        <taxon>Geopseudomonas</taxon>
    </lineage>
</organism>
<dbReference type="AlphaFoldDB" id="A0A1H2HVV5"/>
<protein>
    <submittedName>
        <fullName evidence="2">Uncharacterized protein</fullName>
    </submittedName>
</protein>